<evidence type="ECO:0000256" key="7">
    <source>
        <dbReference type="ARBA" id="ARBA00023136"/>
    </source>
</evidence>
<evidence type="ECO:0000256" key="5">
    <source>
        <dbReference type="ARBA" id="ARBA00022860"/>
    </source>
</evidence>
<evidence type="ECO:0000256" key="9">
    <source>
        <dbReference type="SAM" id="Phobius"/>
    </source>
</evidence>
<name>A0A078FIY3_BRANA</name>
<dbReference type="OMA" id="CSFVSQY"/>
<keyword evidence="11" id="KW-1185">Reference proteome</keyword>
<dbReference type="Pfam" id="PF03094">
    <property type="entry name" value="Mlo"/>
    <property type="match status" value="1"/>
</dbReference>
<proteinExistence type="inferred from homology"/>
<keyword evidence="3 9" id="KW-0812">Transmembrane</keyword>
<evidence type="ECO:0000256" key="1">
    <source>
        <dbReference type="ARBA" id="ARBA00004141"/>
    </source>
</evidence>
<dbReference type="AlphaFoldDB" id="A0A078FIY3"/>
<evidence type="ECO:0000313" key="10">
    <source>
        <dbReference type="EMBL" id="CDY14400.1"/>
    </source>
</evidence>
<gene>
    <name evidence="10" type="primary">BnaC03g21950D</name>
    <name evidence="10" type="ORF">GSBRNA2T00079052001</name>
</gene>
<organism evidence="10 11">
    <name type="scientific">Brassica napus</name>
    <name type="common">Rape</name>
    <dbReference type="NCBI Taxonomy" id="3708"/>
    <lineage>
        <taxon>Eukaryota</taxon>
        <taxon>Viridiplantae</taxon>
        <taxon>Streptophyta</taxon>
        <taxon>Embryophyta</taxon>
        <taxon>Tracheophyta</taxon>
        <taxon>Spermatophyta</taxon>
        <taxon>Magnoliopsida</taxon>
        <taxon>eudicotyledons</taxon>
        <taxon>Gunneridae</taxon>
        <taxon>Pentapetalae</taxon>
        <taxon>rosids</taxon>
        <taxon>malvids</taxon>
        <taxon>Brassicales</taxon>
        <taxon>Brassicaceae</taxon>
        <taxon>Brassiceae</taxon>
        <taxon>Brassica</taxon>
    </lineage>
</organism>
<protein>
    <submittedName>
        <fullName evidence="10">BnaC03g21950D protein</fullName>
    </submittedName>
</protein>
<dbReference type="GO" id="GO:0005516">
    <property type="term" value="F:calmodulin binding"/>
    <property type="evidence" value="ECO:0007669"/>
    <property type="project" value="UniProtKB-KW"/>
</dbReference>
<evidence type="ECO:0000256" key="8">
    <source>
        <dbReference type="ARBA" id="ARBA00023265"/>
    </source>
</evidence>
<keyword evidence="5" id="KW-0112">Calmodulin-binding</keyword>
<keyword evidence="7 9" id="KW-0472">Membrane</keyword>
<evidence type="ECO:0000256" key="6">
    <source>
        <dbReference type="ARBA" id="ARBA00022989"/>
    </source>
</evidence>
<dbReference type="PaxDb" id="3708-A0A078FIY3"/>
<dbReference type="Proteomes" id="UP000028999">
    <property type="component" value="Unassembled WGS sequence"/>
</dbReference>
<dbReference type="InterPro" id="IPR004326">
    <property type="entry name" value="Mlo"/>
</dbReference>
<keyword evidence="4" id="KW-0611">Plant defense</keyword>
<evidence type="ECO:0000256" key="4">
    <source>
        <dbReference type="ARBA" id="ARBA00022821"/>
    </source>
</evidence>
<evidence type="ECO:0000313" key="11">
    <source>
        <dbReference type="Proteomes" id="UP000028999"/>
    </source>
</evidence>
<keyword evidence="8" id="KW-0568">Pathogenesis-related protein</keyword>
<evidence type="ECO:0000256" key="3">
    <source>
        <dbReference type="ARBA" id="ARBA00022692"/>
    </source>
</evidence>
<dbReference type="STRING" id="3708.A0A078FIY3"/>
<dbReference type="PANTHER" id="PTHR31942:SF84">
    <property type="entry name" value="MLO-LIKE PROTEIN 12"/>
    <property type="match status" value="1"/>
</dbReference>
<comment type="subcellular location">
    <subcellularLocation>
        <location evidence="1">Membrane</location>
        <topology evidence="1">Multi-pass membrane protein</topology>
    </subcellularLocation>
</comment>
<keyword evidence="6 9" id="KW-1133">Transmembrane helix</keyword>
<accession>A0A078FIY3</accession>
<dbReference type="Gramene" id="CDY14400">
    <property type="protein sequence ID" value="CDY14400"/>
    <property type="gene ID" value="GSBRNA2T00079052001"/>
</dbReference>
<feature type="transmembrane region" description="Helical" evidence="9">
    <location>
        <begin position="14"/>
        <end position="37"/>
    </location>
</feature>
<reference evidence="10 11" key="1">
    <citation type="journal article" date="2014" name="Science">
        <title>Plant genetics. Early allopolyploid evolution in the post-Neolithic Brassica napus oilseed genome.</title>
        <authorList>
            <person name="Chalhoub B."/>
            <person name="Denoeud F."/>
            <person name="Liu S."/>
            <person name="Parkin I.A."/>
            <person name="Tang H."/>
            <person name="Wang X."/>
            <person name="Chiquet J."/>
            <person name="Belcram H."/>
            <person name="Tong C."/>
            <person name="Samans B."/>
            <person name="Correa M."/>
            <person name="Da Silva C."/>
            <person name="Just J."/>
            <person name="Falentin C."/>
            <person name="Koh C.S."/>
            <person name="Le Clainche I."/>
            <person name="Bernard M."/>
            <person name="Bento P."/>
            <person name="Noel B."/>
            <person name="Labadie K."/>
            <person name="Alberti A."/>
            <person name="Charles M."/>
            <person name="Arnaud D."/>
            <person name="Guo H."/>
            <person name="Daviaud C."/>
            <person name="Alamery S."/>
            <person name="Jabbari K."/>
            <person name="Zhao M."/>
            <person name="Edger P.P."/>
            <person name="Chelaifa H."/>
            <person name="Tack D."/>
            <person name="Lassalle G."/>
            <person name="Mestiri I."/>
            <person name="Schnel N."/>
            <person name="Le Paslier M.C."/>
            <person name="Fan G."/>
            <person name="Renault V."/>
            <person name="Bayer P.E."/>
            <person name="Golicz A.A."/>
            <person name="Manoli S."/>
            <person name="Lee T.H."/>
            <person name="Thi V.H."/>
            <person name="Chalabi S."/>
            <person name="Hu Q."/>
            <person name="Fan C."/>
            <person name="Tollenaere R."/>
            <person name="Lu Y."/>
            <person name="Battail C."/>
            <person name="Shen J."/>
            <person name="Sidebottom C.H."/>
            <person name="Wang X."/>
            <person name="Canaguier A."/>
            <person name="Chauveau A."/>
            <person name="Berard A."/>
            <person name="Deniot G."/>
            <person name="Guan M."/>
            <person name="Liu Z."/>
            <person name="Sun F."/>
            <person name="Lim Y.P."/>
            <person name="Lyons E."/>
            <person name="Town C.D."/>
            <person name="Bancroft I."/>
            <person name="Wang X."/>
            <person name="Meng J."/>
            <person name="Ma J."/>
            <person name="Pires J.C."/>
            <person name="King G.J."/>
            <person name="Brunel D."/>
            <person name="Delourme R."/>
            <person name="Renard M."/>
            <person name="Aury J.M."/>
            <person name="Adams K.L."/>
            <person name="Batley J."/>
            <person name="Snowdon R.J."/>
            <person name="Tost J."/>
            <person name="Edwards D."/>
            <person name="Zhou Y."/>
            <person name="Hua W."/>
            <person name="Sharpe A.G."/>
            <person name="Paterson A.H."/>
            <person name="Guan C."/>
            <person name="Wincker P."/>
        </authorList>
    </citation>
    <scope>NUCLEOTIDE SEQUENCE [LARGE SCALE GENOMIC DNA]</scope>
    <source>
        <strain evidence="11">cv. Darmor-bzh</strain>
    </source>
</reference>
<dbReference type="GO" id="GO:0016020">
    <property type="term" value="C:membrane"/>
    <property type="evidence" value="ECO:0007669"/>
    <property type="project" value="UniProtKB-SubCell"/>
</dbReference>
<evidence type="ECO:0000256" key="2">
    <source>
        <dbReference type="ARBA" id="ARBA00006574"/>
    </source>
</evidence>
<dbReference type="GO" id="GO:0006952">
    <property type="term" value="P:defense response"/>
    <property type="evidence" value="ECO:0007669"/>
    <property type="project" value="UniProtKB-KW"/>
</dbReference>
<dbReference type="PANTHER" id="PTHR31942">
    <property type="entry name" value="MLO-LIKE PROTEIN 1"/>
    <property type="match status" value="1"/>
</dbReference>
<dbReference type="EMBL" id="LK032043">
    <property type="protein sequence ID" value="CDY14400.1"/>
    <property type="molecule type" value="Genomic_DNA"/>
</dbReference>
<comment type="similarity">
    <text evidence="2">Belongs to the MLO family.</text>
</comment>
<sequence length="76" mass="9115">MAIKDRSLEETPTWALAAVCFVILFISIMIEYFLHFIGHWFKRKNKKALYEALEKIIYYYNLGCSFVSQYDQFFSI</sequence>